<protein>
    <submittedName>
        <fullName evidence="1">Uncharacterized protein</fullName>
    </submittedName>
</protein>
<proteinExistence type="predicted"/>
<dbReference type="EMBL" id="AP019308">
    <property type="protein sequence ID" value="BBH22961.1"/>
    <property type="molecule type" value="Genomic_DNA"/>
</dbReference>
<dbReference type="RefSeq" id="WP_164522920.1">
    <property type="nucleotide sequence ID" value="NZ_AP019308.1"/>
</dbReference>
<evidence type="ECO:0000313" key="2">
    <source>
        <dbReference type="Proteomes" id="UP000275368"/>
    </source>
</evidence>
<dbReference type="Proteomes" id="UP000275368">
    <property type="component" value="Chromosome"/>
</dbReference>
<accession>A0A3G9JAQ4</accession>
<sequence>MWDYEYFINDEIKWGGNDTGKKGLKKVVDGVAEPCEKCNEIVDYLN</sequence>
<reference evidence="1 2" key="1">
    <citation type="submission" date="2018-11" db="EMBL/GenBank/DDBJ databases">
        <title>Complete genome sequence of Paenibacillus baekrokdamisoli strain KCTC 33723.</title>
        <authorList>
            <person name="Kang S.W."/>
            <person name="Lee K.C."/>
            <person name="Kim K.K."/>
            <person name="Kim J.S."/>
            <person name="Kim D.S."/>
            <person name="Ko S.H."/>
            <person name="Yang S.H."/>
            <person name="Lee J.S."/>
        </authorList>
    </citation>
    <scope>NUCLEOTIDE SEQUENCE [LARGE SCALE GENOMIC DNA]</scope>
    <source>
        <strain evidence="1 2">KCTC 33723</strain>
    </source>
</reference>
<dbReference type="AlphaFoldDB" id="A0A3G9JAQ4"/>
<evidence type="ECO:0000313" key="1">
    <source>
        <dbReference type="EMBL" id="BBH22961.1"/>
    </source>
</evidence>
<organism evidence="1 2">
    <name type="scientific">Paenibacillus baekrokdamisoli</name>
    <dbReference type="NCBI Taxonomy" id="1712516"/>
    <lineage>
        <taxon>Bacteria</taxon>
        <taxon>Bacillati</taxon>
        <taxon>Bacillota</taxon>
        <taxon>Bacilli</taxon>
        <taxon>Bacillales</taxon>
        <taxon>Paenibacillaceae</taxon>
        <taxon>Paenibacillus</taxon>
    </lineage>
</organism>
<name>A0A3G9JAQ4_9BACL</name>
<keyword evidence="2" id="KW-1185">Reference proteome</keyword>
<dbReference type="KEGG" id="pbk:Back11_43060"/>
<gene>
    <name evidence="1" type="ORF">Back11_43060</name>
</gene>